<keyword evidence="8" id="KW-0547">Nucleotide-binding</keyword>
<comment type="catalytic activity">
    <reaction evidence="29">
        <text>S-[(2E,6E,10E)-geranylgeranyl]-L-glutathione(in) + ATP + H2O = S-[(2E,6E,10E)-geranylgeranyl]-L-glutathione(out) + ADP + phosphate + H(+)</text>
        <dbReference type="Rhea" id="RHEA:81611"/>
        <dbReference type="ChEBI" id="CHEBI:15377"/>
        <dbReference type="ChEBI" id="CHEBI:15378"/>
        <dbReference type="ChEBI" id="CHEBI:30616"/>
        <dbReference type="ChEBI" id="CHEBI:43474"/>
        <dbReference type="ChEBI" id="CHEBI:156326"/>
        <dbReference type="ChEBI" id="CHEBI:456216"/>
    </reaction>
    <physiologicalReaction direction="left-to-right" evidence="29">
        <dbReference type="Rhea" id="RHEA:81612"/>
    </physiologicalReaction>
</comment>
<dbReference type="GO" id="GO:0005524">
    <property type="term" value="F:ATP binding"/>
    <property type="evidence" value="ECO:0007669"/>
    <property type="project" value="UniProtKB-KW"/>
</dbReference>
<evidence type="ECO:0000256" key="7">
    <source>
        <dbReference type="ARBA" id="ARBA00022737"/>
    </source>
</evidence>
<dbReference type="SMART" id="SM00382">
    <property type="entry name" value="AAA"/>
    <property type="match status" value="2"/>
</dbReference>
<dbReference type="InterPro" id="IPR017871">
    <property type="entry name" value="ABC_transporter-like_CS"/>
</dbReference>
<keyword evidence="9" id="KW-0378">Hydrolase</keyword>
<comment type="catalytic activity">
    <reaction evidence="27">
        <text>prostaglandin A2-S-(S)-glutathione(in) + ATP + H2O = prostaglandin A2-S-(S)-glutathione(out) + ADP + phosphate + H(+)</text>
        <dbReference type="Rhea" id="RHEA:81699"/>
        <dbReference type="ChEBI" id="CHEBI:15377"/>
        <dbReference type="ChEBI" id="CHEBI:15378"/>
        <dbReference type="ChEBI" id="CHEBI:30616"/>
        <dbReference type="ChEBI" id="CHEBI:43474"/>
        <dbReference type="ChEBI" id="CHEBI:133769"/>
        <dbReference type="ChEBI" id="CHEBI:456216"/>
    </reaction>
    <physiologicalReaction direction="left-to-right" evidence="27">
        <dbReference type="Rhea" id="RHEA:81700"/>
    </physiologicalReaction>
</comment>
<dbReference type="InterPro" id="IPR005292">
    <property type="entry name" value="MRP"/>
</dbReference>
<dbReference type="FunFam" id="3.40.50.300:FF:000074">
    <property type="entry name" value="Multidrug resistance-associated protein 5 isoform 1"/>
    <property type="match status" value="1"/>
</dbReference>
<feature type="transmembrane region" description="Helical" evidence="32">
    <location>
        <begin position="477"/>
        <end position="505"/>
    </location>
</feature>
<feature type="transmembrane region" description="Helical" evidence="32">
    <location>
        <begin position="258"/>
        <end position="277"/>
    </location>
</feature>
<evidence type="ECO:0000256" key="10">
    <source>
        <dbReference type="ARBA" id="ARBA00022840"/>
    </source>
</evidence>
<feature type="transmembrane region" description="Helical" evidence="32">
    <location>
        <begin position="34"/>
        <end position="58"/>
    </location>
</feature>
<dbReference type="FunFam" id="1.20.1560.10:FF:000007">
    <property type="entry name" value="ATP-binding cassette subfamily C member 1"/>
    <property type="match status" value="1"/>
</dbReference>
<dbReference type="Gene3D" id="3.40.50.300">
    <property type="entry name" value="P-loop containing nucleotide triphosphate hydrolases"/>
    <property type="match status" value="2"/>
</dbReference>
<feature type="transmembrane region" description="Helical" evidence="32">
    <location>
        <begin position="107"/>
        <end position="125"/>
    </location>
</feature>
<dbReference type="EC" id="7.6.2.3" evidence="15"/>
<comment type="catalytic activity">
    <reaction evidence="22">
        <text>sphing-4-enine 1-phosphate(in) + ATP + H2O = sphing-4-enine 1-phosphate(out) + ADP + phosphate + H(+)</text>
        <dbReference type="Rhea" id="RHEA:38951"/>
        <dbReference type="ChEBI" id="CHEBI:15377"/>
        <dbReference type="ChEBI" id="CHEBI:15378"/>
        <dbReference type="ChEBI" id="CHEBI:30616"/>
        <dbReference type="ChEBI" id="CHEBI:43474"/>
        <dbReference type="ChEBI" id="CHEBI:60119"/>
        <dbReference type="ChEBI" id="CHEBI:456216"/>
    </reaction>
    <physiologicalReaction direction="left-to-right" evidence="22">
        <dbReference type="Rhea" id="RHEA:38952"/>
    </physiologicalReaction>
</comment>
<evidence type="ECO:0000256" key="14">
    <source>
        <dbReference type="ARBA" id="ARBA00023136"/>
    </source>
</evidence>
<comment type="catalytic activity">
    <reaction evidence="16">
        <text>ATP + H2O + xenobioticSide 1 = ADP + phosphate + xenobioticSide 2.</text>
        <dbReference type="EC" id="7.6.2.2"/>
    </reaction>
</comment>
<comment type="catalytic activity">
    <reaction evidence="25">
        <text>2',3'-cGAMP(in) + ATP + H2O = 2',3'-cGAMP(out) + ADP + phosphate + H(+)</text>
        <dbReference type="Rhea" id="RHEA:74887"/>
        <dbReference type="ChEBI" id="CHEBI:15377"/>
        <dbReference type="ChEBI" id="CHEBI:15378"/>
        <dbReference type="ChEBI" id="CHEBI:30616"/>
        <dbReference type="ChEBI" id="CHEBI:43474"/>
        <dbReference type="ChEBI" id="CHEBI:143093"/>
        <dbReference type="ChEBI" id="CHEBI:456216"/>
    </reaction>
</comment>
<dbReference type="Pfam" id="PF00664">
    <property type="entry name" value="ABC_membrane"/>
    <property type="match status" value="2"/>
</dbReference>
<evidence type="ECO:0000256" key="5">
    <source>
        <dbReference type="ARBA" id="ARBA00022475"/>
    </source>
</evidence>
<keyword evidence="13" id="KW-0445">Lipid transport</keyword>
<accession>A0A2K6UXV6</accession>
<evidence type="ECO:0000256" key="23">
    <source>
        <dbReference type="ARBA" id="ARBA00047523"/>
    </source>
</evidence>
<sequence>MTPLNKTKTALGFLLWIVCWADLFYSFWERSRGIFLAPVFLVSPTLLGITMLLATFLIQLERRKGVQSSGIMLTFWLVALLCALAILRSKIMTALKADARMDLFRDVTFYVYFTLVLIQLVLSCFSDRSPLFSETIHDPNPCPESSASFLSRITFWWITGLMVQGFRQPLESSDLWSLNKEDISEQVVPVLVKNWKKEFAKSRKQPVKVVYSSKDPANPKGSSKVDVNEEVEALIVKSPQKEWNPSLFKVLYKTFGPYFLMSFLFKALHDLMMFAGPEILKLLISFVNDTTAPDWQGYFYTVLLFVCACLQTLLLHQYFHICFVSGMRIKTAVVGAVYRKALVITSSARKSSTVGEIVNLMSVDAQRFMDLATYINMVWSAPLQVILALYLLWLNLGPSVLAGVAVMVLMVPFNAVMAMKTKTYQVAHMKSKDNRIKLMNEILNGIKVLKLYAWELAFKDKVLDIRQEELKVLKKSAYLAAVGTFTWVCTPFLVALCTFAVYVTVDEKNILDAQKAFVSLALFNILRFPLNILPMVISSIVQASVSLKRLRIFLSHEELEPDSIERRPVKDGGGTNSITVRNATFTWARSEPPTLNGITFSIPEGALVAVVGQVGCGKSSLLSALLAEMEKVEGHVAVKGSLAYVPQQAWIQNDSLRENILFGCQLEEQYYKSVIQACALLPDLEILPSGDRTEIGEKGVNLSGGQKQRVSLARAVYCNSDVYLFDDPLSAVDAHVGKHIFENVIGPKGMLKNKTRILVTHGVSYLPQVDVIIVMSGGKISEMGSYQELLARDGAFAEFLRTYASAEQGQDPEDNGVTGISSPGKEAKPMENGVLVTDRAGKQLQRQLSSSSSYSGDISRCHNSTAAEAKKEETWKLMEADKAQTGQVKLSVYWDYMKAIGLFVSFLSIFLFMCNHVASLASNYWLSLWTDDPIVNGTQEHTKVRLSVYGALGISQGIAVFGYSMAVSIGGIFASRRLHLTLLDNVLRSPMSFFERTPSGNLVNRFSKELDTVDSMIPQVIKMFMGSLFNVVGACIIILLATPIAAVIIPPLGLIYFFVQRFYVATSRQLKRLESVSRSPIYSHFNETLLGVSVIRAFEEQERFIRQSDLKVDENQKAYYPSIVANRWLAVRLECVGNCIVLFAALFAVMSRQSLSAGLVGLSVSYSLQVTTYLNWLVRMSSEMETNIVAVERLKEYSETEKEAPWQIQETAPPNSWPQAGRVEFRDYCLRYREGLDLVLRHISVTINGGEKVGIVGRTGAGKSSLTLGLFRINESAEGEIIIDDINIAKIGLHNLRFRITIIPQDPVLFSGSLRMNLDPFSQYSDEEVWTSLELAHLKDFVSALPDKLDHECTEGGENLSVGQRQLVCLARALLRKTKILVLDEATAAVDLETDDLIQSTIRTQFEGCTVLTIAHRLNTIMDYTRVIVLDKGEIREYGAPSDLLQQRGLFYSMAKDAGLV</sequence>
<dbReference type="GO" id="GO:0034634">
    <property type="term" value="F:glutathione transmembrane transporter activity"/>
    <property type="evidence" value="ECO:0007669"/>
    <property type="project" value="TreeGrafter"/>
</dbReference>
<feature type="transmembrane region" description="Helical" evidence="32">
    <location>
        <begin position="70"/>
        <end position="87"/>
    </location>
</feature>
<dbReference type="GO" id="GO:0008559">
    <property type="term" value="F:ABC-type xenobiotic transporter activity"/>
    <property type="evidence" value="ECO:0007669"/>
    <property type="project" value="UniProtKB-EC"/>
</dbReference>
<evidence type="ECO:0000259" key="34">
    <source>
        <dbReference type="PROSITE" id="PS50929"/>
    </source>
</evidence>
<feature type="domain" description="ABC transporter" evidence="33">
    <location>
        <begin position="578"/>
        <end position="802"/>
    </location>
</feature>
<evidence type="ECO:0000256" key="2">
    <source>
        <dbReference type="ARBA" id="ARBA00009726"/>
    </source>
</evidence>
<keyword evidence="10" id="KW-0067">ATP-binding</keyword>
<evidence type="ECO:0000256" key="31">
    <source>
        <dbReference type="SAM" id="MobiDB-lite"/>
    </source>
</evidence>
<proteinExistence type="inferred from homology"/>
<evidence type="ECO:0000256" key="16">
    <source>
        <dbReference type="ARBA" id="ARBA00034018"/>
    </source>
</evidence>
<keyword evidence="14 32" id="KW-0472">Membrane</keyword>
<dbReference type="Pfam" id="PF00005">
    <property type="entry name" value="ABC_tran"/>
    <property type="match status" value="2"/>
</dbReference>
<gene>
    <name evidence="35" type="primary">ABCC1</name>
</gene>
<feature type="domain" description="ABC transporter" evidence="33">
    <location>
        <begin position="1223"/>
        <end position="1457"/>
    </location>
</feature>
<evidence type="ECO:0000256" key="29">
    <source>
        <dbReference type="ARBA" id="ARBA00049921"/>
    </source>
</evidence>
<dbReference type="Proteomes" id="UP000233220">
    <property type="component" value="Unplaced"/>
</dbReference>
<feature type="transmembrane region" description="Helical" evidence="32">
    <location>
        <begin position="946"/>
        <end position="973"/>
    </location>
</feature>
<dbReference type="EC" id="7.6.2.2" evidence="3"/>
<keyword evidence="5" id="KW-1003">Cell membrane</keyword>
<evidence type="ECO:0000256" key="26">
    <source>
        <dbReference type="ARBA" id="ARBA00048825"/>
    </source>
</evidence>
<dbReference type="Ensembl" id="ENSSBOT00000053657.1">
    <property type="protein sequence ID" value="ENSSBOP00000036722.1"/>
    <property type="gene ID" value="ENSSBOG00000034459.1"/>
</dbReference>
<feature type="transmembrane region" description="Helical" evidence="32">
    <location>
        <begin position="297"/>
        <end position="319"/>
    </location>
</feature>
<dbReference type="InterPro" id="IPR003593">
    <property type="entry name" value="AAA+_ATPase"/>
</dbReference>
<comment type="similarity">
    <text evidence="2">Belongs to the ABC transporter superfamily. ABCC family. Conjugate transporter (TC 3.A.1.208) subfamily.</text>
</comment>
<keyword evidence="11" id="KW-1278">Translocase</keyword>
<evidence type="ECO:0000256" key="15">
    <source>
        <dbReference type="ARBA" id="ARBA00024220"/>
    </source>
</evidence>
<feature type="transmembrane region" description="Helical" evidence="32">
    <location>
        <begin position="371"/>
        <end position="393"/>
    </location>
</feature>
<evidence type="ECO:0000256" key="22">
    <source>
        <dbReference type="ARBA" id="ARBA00047354"/>
    </source>
</evidence>
<feature type="transmembrane region" description="Helical" evidence="32">
    <location>
        <begin position="899"/>
        <end position="926"/>
    </location>
</feature>
<dbReference type="PROSITE" id="PS50929">
    <property type="entry name" value="ABC_TM1F"/>
    <property type="match status" value="2"/>
</dbReference>
<keyword evidence="4" id="KW-0813">Transport</keyword>
<comment type="catalytic activity">
    <reaction evidence="28">
        <text>prostaglandin A2-S-(R)-glutathione(in) + ATP + H2O = prostaglandin A2-S-(R)-glutathione(out) + ADP + phosphate + H(+)</text>
        <dbReference type="Rhea" id="RHEA:81695"/>
        <dbReference type="ChEBI" id="CHEBI:15377"/>
        <dbReference type="ChEBI" id="CHEBI:15378"/>
        <dbReference type="ChEBI" id="CHEBI:30616"/>
        <dbReference type="ChEBI" id="CHEBI:43474"/>
        <dbReference type="ChEBI" id="CHEBI:133768"/>
        <dbReference type="ChEBI" id="CHEBI:456216"/>
    </reaction>
    <physiologicalReaction direction="left-to-right" evidence="28">
        <dbReference type="Rhea" id="RHEA:81696"/>
    </physiologicalReaction>
</comment>
<feature type="domain" description="ABC transmembrane type-1" evidence="34">
    <location>
        <begin position="260"/>
        <end position="542"/>
    </location>
</feature>
<comment type="catalytic activity">
    <reaction evidence="24">
        <text>17beta-estradiol 17-O-(beta-D-glucuronate)(in) + ATP + H2O = 17beta-estradiol 17-O-(beta-D-glucuronate)(out) + ADP + phosphate + H(+)</text>
        <dbReference type="Rhea" id="RHEA:60128"/>
        <dbReference type="ChEBI" id="CHEBI:15377"/>
        <dbReference type="ChEBI" id="CHEBI:15378"/>
        <dbReference type="ChEBI" id="CHEBI:30616"/>
        <dbReference type="ChEBI" id="CHEBI:43474"/>
        <dbReference type="ChEBI" id="CHEBI:82961"/>
        <dbReference type="ChEBI" id="CHEBI:456216"/>
    </reaction>
    <physiologicalReaction direction="left-to-right" evidence="24">
        <dbReference type="Rhea" id="RHEA:60129"/>
    </physiologicalReaction>
</comment>
<evidence type="ECO:0000256" key="21">
    <source>
        <dbReference type="ARBA" id="ARBA00047331"/>
    </source>
</evidence>
<protein>
    <recommendedName>
        <fullName evidence="17">Multidrug resistance-associated protein 1</fullName>
        <ecNumber evidence="3">7.6.2.2</ecNumber>
        <ecNumber evidence="15">7.6.2.3</ecNumber>
    </recommendedName>
    <alternativeName>
        <fullName evidence="20">ATP-binding cassette sub-family C member 1</fullName>
    </alternativeName>
    <alternativeName>
        <fullName evidence="19">Glutathione-S-conjugate-translocating ATPase ABCC1</fullName>
    </alternativeName>
    <alternativeName>
        <fullName evidence="18">Leukotriene C(4) transporter</fullName>
    </alternativeName>
</protein>
<dbReference type="SUPFAM" id="SSF90123">
    <property type="entry name" value="ABC transporter transmembrane region"/>
    <property type="match status" value="2"/>
</dbReference>
<feature type="domain" description="ABC transmembrane type-1" evidence="34">
    <location>
        <begin position="906"/>
        <end position="1186"/>
    </location>
</feature>
<dbReference type="GeneTree" id="ENSGT00940000160271"/>
<dbReference type="CDD" id="cd18595">
    <property type="entry name" value="ABC_6TM_MRP1_2_3_6_D1_like"/>
    <property type="match status" value="1"/>
</dbReference>
<dbReference type="Gene3D" id="1.20.1560.10">
    <property type="entry name" value="ABC transporter type 1, transmembrane domain"/>
    <property type="match status" value="2"/>
</dbReference>
<comment type="catalytic activity">
    <reaction evidence="26">
        <text>daunorubicin(in) + ATP + H2O = daunorubicin(out) + ADP + phosphate + H(+)</text>
        <dbReference type="Rhea" id="RHEA:33147"/>
        <dbReference type="ChEBI" id="CHEBI:15377"/>
        <dbReference type="ChEBI" id="CHEBI:15378"/>
        <dbReference type="ChEBI" id="CHEBI:30616"/>
        <dbReference type="ChEBI" id="CHEBI:43474"/>
        <dbReference type="ChEBI" id="CHEBI:64677"/>
        <dbReference type="ChEBI" id="CHEBI:456216"/>
    </reaction>
    <physiologicalReaction direction="left-to-right" evidence="26">
        <dbReference type="Rhea" id="RHEA:33148"/>
    </physiologicalReaction>
</comment>
<dbReference type="SUPFAM" id="SSF52540">
    <property type="entry name" value="P-loop containing nucleoside triphosphate hydrolases"/>
    <property type="match status" value="2"/>
</dbReference>
<evidence type="ECO:0000256" key="4">
    <source>
        <dbReference type="ARBA" id="ARBA00022448"/>
    </source>
</evidence>
<feature type="transmembrane region" description="Helical" evidence="32">
    <location>
        <begin position="1028"/>
        <end position="1059"/>
    </location>
</feature>
<evidence type="ECO:0000256" key="25">
    <source>
        <dbReference type="ARBA" id="ARBA00048171"/>
    </source>
</evidence>
<evidence type="ECO:0000256" key="18">
    <source>
        <dbReference type="ARBA" id="ARBA00041345"/>
    </source>
</evidence>
<evidence type="ECO:0000256" key="24">
    <source>
        <dbReference type="ARBA" id="ARBA00047576"/>
    </source>
</evidence>
<dbReference type="PANTHER" id="PTHR24223">
    <property type="entry name" value="ATP-BINDING CASSETTE SUB-FAMILY C"/>
    <property type="match status" value="1"/>
</dbReference>
<dbReference type="GO" id="GO:0043225">
    <property type="term" value="F:ATPase-coupled inorganic anion transmembrane transporter activity"/>
    <property type="evidence" value="ECO:0007669"/>
    <property type="project" value="UniProtKB-ARBA"/>
</dbReference>
<evidence type="ECO:0000256" key="27">
    <source>
        <dbReference type="ARBA" id="ARBA00049901"/>
    </source>
</evidence>
<evidence type="ECO:0000256" key="12">
    <source>
        <dbReference type="ARBA" id="ARBA00022989"/>
    </source>
</evidence>
<dbReference type="GO" id="GO:0016323">
    <property type="term" value="C:basolateral plasma membrane"/>
    <property type="evidence" value="ECO:0007669"/>
    <property type="project" value="TreeGrafter"/>
</dbReference>
<organism evidence="35 36">
    <name type="scientific">Saimiri boliviensis boliviensis</name>
    <name type="common">Bolivian squirrel monkey</name>
    <dbReference type="NCBI Taxonomy" id="39432"/>
    <lineage>
        <taxon>Eukaryota</taxon>
        <taxon>Metazoa</taxon>
        <taxon>Chordata</taxon>
        <taxon>Craniata</taxon>
        <taxon>Vertebrata</taxon>
        <taxon>Euteleostomi</taxon>
        <taxon>Mammalia</taxon>
        <taxon>Eutheria</taxon>
        <taxon>Euarchontoglires</taxon>
        <taxon>Primates</taxon>
        <taxon>Haplorrhini</taxon>
        <taxon>Platyrrhini</taxon>
        <taxon>Cebidae</taxon>
        <taxon>Saimiriinae</taxon>
        <taxon>Saimiri</taxon>
    </lineage>
</organism>
<dbReference type="NCBIfam" id="TIGR00957">
    <property type="entry name" value="MRP_assoc_pro"/>
    <property type="match status" value="1"/>
</dbReference>
<feature type="transmembrane region" description="Helical" evidence="32">
    <location>
        <begin position="517"/>
        <end position="541"/>
    </location>
</feature>
<evidence type="ECO:0000256" key="8">
    <source>
        <dbReference type="ARBA" id="ARBA00022741"/>
    </source>
</evidence>
<keyword evidence="7" id="KW-0677">Repeat</keyword>
<feature type="region of interest" description="Disordered" evidence="31">
    <location>
        <begin position="807"/>
        <end position="828"/>
    </location>
</feature>
<evidence type="ECO:0000313" key="36">
    <source>
        <dbReference type="Proteomes" id="UP000233220"/>
    </source>
</evidence>
<dbReference type="FunFam" id="3.40.50.300:FF:000293">
    <property type="entry name" value="ATP binding cassette subfamily C member 1"/>
    <property type="match status" value="1"/>
</dbReference>
<comment type="subcellular location">
    <subcellularLocation>
        <location evidence="1">Cell membrane</location>
        <topology evidence="1">Multi-pass membrane protein</topology>
    </subcellularLocation>
</comment>
<dbReference type="GO" id="GO:0006869">
    <property type="term" value="P:lipid transport"/>
    <property type="evidence" value="ECO:0007669"/>
    <property type="project" value="UniProtKB-KW"/>
</dbReference>
<dbReference type="InterPro" id="IPR003439">
    <property type="entry name" value="ABC_transporter-like_ATP-bd"/>
</dbReference>
<evidence type="ECO:0000256" key="11">
    <source>
        <dbReference type="ARBA" id="ARBA00022967"/>
    </source>
</evidence>
<evidence type="ECO:0000256" key="30">
    <source>
        <dbReference type="ARBA" id="ARBA00093570"/>
    </source>
</evidence>
<evidence type="ECO:0000259" key="33">
    <source>
        <dbReference type="PROSITE" id="PS50893"/>
    </source>
</evidence>
<dbReference type="FunFam" id="1.20.1560.10:FF:000001">
    <property type="entry name" value="ATP-binding cassette subfamily C member 1"/>
    <property type="match status" value="1"/>
</dbReference>
<name>A0A2K6UXV6_SAIBB</name>
<dbReference type="GO" id="GO:0016887">
    <property type="term" value="F:ATP hydrolysis activity"/>
    <property type="evidence" value="ECO:0007669"/>
    <property type="project" value="InterPro"/>
</dbReference>
<dbReference type="InterPro" id="IPR027417">
    <property type="entry name" value="P-loop_NTPase"/>
</dbReference>
<evidence type="ECO:0000256" key="17">
    <source>
        <dbReference type="ARBA" id="ARBA00041009"/>
    </source>
</evidence>
<dbReference type="InterPro" id="IPR036640">
    <property type="entry name" value="ABC1_TM_sf"/>
</dbReference>
<evidence type="ECO:0000313" key="35">
    <source>
        <dbReference type="Ensembl" id="ENSSBOP00000036722.1"/>
    </source>
</evidence>
<dbReference type="GO" id="GO:0015431">
    <property type="term" value="F:ABC-type glutathione S-conjugate transporter activity"/>
    <property type="evidence" value="ECO:0007669"/>
    <property type="project" value="UniProtKB-EC"/>
</dbReference>
<feature type="transmembrane region" description="Helical" evidence="32">
    <location>
        <begin position="9"/>
        <end position="28"/>
    </location>
</feature>
<dbReference type="PANTHER" id="PTHR24223:SF241">
    <property type="entry name" value="MULTIDRUG RESISTANCE-ASSOCIATED PROTEIN 1"/>
    <property type="match status" value="1"/>
</dbReference>
<evidence type="ECO:0000256" key="6">
    <source>
        <dbReference type="ARBA" id="ARBA00022692"/>
    </source>
</evidence>
<evidence type="ECO:0000256" key="20">
    <source>
        <dbReference type="ARBA" id="ARBA00042274"/>
    </source>
</evidence>
<dbReference type="CDD" id="cd18603">
    <property type="entry name" value="ABC_6TM_MRP1_2_3_6_D2_like"/>
    <property type="match status" value="1"/>
</dbReference>
<evidence type="ECO:0000256" key="1">
    <source>
        <dbReference type="ARBA" id="ARBA00004651"/>
    </source>
</evidence>
<comment type="subunit">
    <text evidence="30">Monomer; does not require oligomerization for channel activity. May form oligomers in the membrane. Interacts with SLC26A3, SLC26A6 and NHERF1. Interacts with SHANK2. Interacts with MYO6. Interacts (via C-terminus) with GOPC (via PDZ domain); this promotes CFTR internalization and thereby decreases channel activity. Interacts with SLC4A7 through NHERF1. Found in a complex with MYO5B and RAB11A. Interacts with ANO1. Interacts with SLC26A8. Interacts with AHCYL1; the interaction increases CFTR activity. Interacts with CSE1L. The core-glycosylated form interacts with GORASP2 (via PDZ GRASP-type 1 domain) in respone to ER stress. Interacts with MARCHF2; the interaction leads to CFTR ubiqtuitination and degradation. Interacts with ADGRG2.</text>
</comment>
<evidence type="ECO:0000256" key="28">
    <source>
        <dbReference type="ARBA" id="ARBA00049910"/>
    </source>
</evidence>
<dbReference type="CDD" id="cd03250">
    <property type="entry name" value="ABCC_MRP_domain1"/>
    <property type="match status" value="1"/>
</dbReference>
<dbReference type="CTD" id="4363"/>
<keyword evidence="36" id="KW-1185">Reference proteome</keyword>
<evidence type="ECO:0000256" key="32">
    <source>
        <dbReference type="SAM" id="Phobius"/>
    </source>
</evidence>
<dbReference type="PROSITE" id="PS50893">
    <property type="entry name" value="ABC_TRANSPORTER_2"/>
    <property type="match status" value="2"/>
</dbReference>
<dbReference type="PROSITE" id="PS00211">
    <property type="entry name" value="ABC_TRANSPORTER_1"/>
    <property type="match status" value="2"/>
</dbReference>
<reference evidence="35" key="2">
    <citation type="submission" date="2025-09" db="UniProtKB">
        <authorList>
            <consortium name="Ensembl"/>
        </authorList>
    </citation>
    <scope>IDENTIFICATION</scope>
</reference>
<evidence type="ECO:0000256" key="19">
    <source>
        <dbReference type="ARBA" id="ARBA00041913"/>
    </source>
</evidence>
<dbReference type="InterPro" id="IPR011527">
    <property type="entry name" value="ABC1_TM_dom"/>
</dbReference>
<dbReference type="InterPro" id="IPR050173">
    <property type="entry name" value="ABC_transporter_C-like"/>
</dbReference>
<reference evidence="35" key="1">
    <citation type="submission" date="2025-08" db="UniProtKB">
        <authorList>
            <consortium name="Ensembl"/>
        </authorList>
    </citation>
    <scope>IDENTIFICATION</scope>
</reference>
<evidence type="ECO:0000256" key="3">
    <source>
        <dbReference type="ARBA" id="ARBA00012191"/>
    </source>
</evidence>
<comment type="catalytic activity">
    <reaction evidence="21">
        <text>vincristine(in) + ATP + H2O = vincristine(out) + ADP + phosphate + H(+)</text>
        <dbReference type="Rhea" id="RHEA:60160"/>
        <dbReference type="ChEBI" id="CHEBI:15377"/>
        <dbReference type="ChEBI" id="CHEBI:15378"/>
        <dbReference type="ChEBI" id="CHEBI:30616"/>
        <dbReference type="ChEBI" id="CHEBI:43474"/>
        <dbReference type="ChEBI" id="CHEBI:143658"/>
        <dbReference type="ChEBI" id="CHEBI:456216"/>
    </reaction>
    <physiologicalReaction direction="left-to-right" evidence="21">
        <dbReference type="Rhea" id="RHEA:60161"/>
    </physiologicalReaction>
</comment>
<feature type="transmembrane region" description="Helical" evidence="32">
    <location>
        <begin position="399"/>
        <end position="419"/>
    </location>
</feature>
<dbReference type="KEGG" id="sbq:101029348"/>
<evidence type="ECO:0000256" key="9">
    <source>
        <dbReference type="ARBA" id="ARBA00022801"/>
    </source>
</evidence>
<dbReference type="GO" id="GO:0006805">
    <property type="term" value="P:xenobiotic metabolic process"/>
    <property type="evidence" value="ECO:0007669"/>
    <property type="project" value="UniProtKB-ARBA"/>
</dbReference>
<evidence type="ECO:0000256" key="13">
    <source>
        <dbReference type="ARBA" id="ARBA00023055"/>
    </source>
</evidence>
<keyword evidence="6 32" id="KW-0812">Transmembrane</keyword>
<comment type="catalytic activity">
    <reaction evidence="23">
        <text>leukotriene C4(in) + ATP + H2O = leukotriene C4(out) + ADP + phosphate + H(+)</text>
        <dbReference type="Rhea" id="RHEA:38963"/>
        <dbReference type="ChEBI" id="CHEBI:15377"/>
        <dbReference type="ChEBI" id="CHEBI:15378"/>
        <dbReference type="ChEBI" id="CHEBI:30616"/>
        <dbReference type="ChEBI" id="CHEBI:43474"/>
        <dbReference type="ChEBI" id="CHEBI:57973"/>
        <dbReference type="ChEBI" id="CHEBI:456216"/>
    </reaction>
    <physiologicalReaction direction="left-to-right" evidence="23">
        <dbReference type="Rhea" id="RHEA:38964"/>
    </physiologicalReaction>
</comment>
<keyword evidence="12 32" id="KW-1133">Transmembrane helix</keyword>
<dbReference type="CDD" id="cd03244">
    <property type="entry name" value="ABCC_MRP_domain2"/>
    <property type="match status" value="1"/>
</dbReference>